<sequence>MVLTYKLYIIVNEIKNCVQINKIQYIIRNSKISFLNLSFSLKEFEKIEEGKQQQSYINKIQLDQDCLMKAKKNQFKQ</sequence>
<protein>
    <submittedName>
        <fullName evidence="1">Uncharacterized protein</fullName>
    </submittedName>
</protein>
<reference evidence="1" key="1">
    <citation type="submission" date="2021-01" db="EMBL/GenBank/DDBJ databases">
        <authorList>
            <consortium name="Genoscope - CEA"/>
            <person name="William W."/>
        </authorList>
    </citation>
    <scope>NUCLEOTIDE SEQUENCE</scope>
</reference>
<evidence type="ECO:0000313" key="2">
    <source>
        <dbReference type="Proteomes" id="UP000692954"/>
    </source>
</evidence>
<name>A0A8S1JW14_9CILI</name>
<gene>
    <name evidence="1" type="ORF">PSON_ATCC_30995.1.T0010560</name>
</gene>
<proteinExistence type="predicted"/>
<keyword evidence="2" id="KW-1185">Reference proteome</keyword>
<dbReference type="Proteomes" id="UP000692954">
    <property type="component" value="Unassembled WGS sequence"/>
</dbReference>
<comment type="caution">
    <text evidence="1">The sequence shown here is derived from an EMBL/GenBank/DDBJ whole genome shotgun (WGS) entry which is preliminary data.</text>
</comment>
<dbReference type="AlphaFoldDB" id="A0A8S1JW14"/>
<organism evidence="1 2">
    <name type="scientific">Paramecium sonneborni</name>
    <dbReference type="NCBI Taxonomy" id="65129"/>
    <lineage>
        <taxon>Eukaryota</taxon>
        <taxon>Sar</taxon>
        <taxon>Alveolata</taxon>
        <taxon>Ciliophora</taxon>
        <taxon>Intramacronucleata</taxon>
        <taxon>Oligohymenophorea</taxon>
        <taxon>Peniculida</taxon>
        <taxon>Parameciidae</taxon>
        <taxon>Paramecium</taxon>
    </lineage>
</organism>
<accession>A0A8S1JW14</accession>
<dbReference type="EMBL" id="CAJJDN010000001">
    <property type="protein sequence ID" value="CAD8046335.1"/>
    <property type="molecule type" value="Genomic_DNA"/>
</dbReference>
<evidence type="ECO:0000313" key="1">
    <source>
        <dbReference type="EMBL" id="CAD8046335.1"/>
    </source>
</evidence>